<evidence type="ECO:0000256" key="3">
    <source>
        <dbReference type="ARBA" id="ARBA00012438"/>
    </source>
</evidence>
<reference evidence="13 14" key="2">
    <citation type="journal article" date="2011" name="Stand. Genomic Sci.">
        <title>Complete genome sequence of Leadbetterella byssophila type strain (4M15).</title>
        <authorList>
            <person name="Abt B."/>
            <person name="Teshima H."/>
            <person name="Lucas S."/>
            <person name="Lapidus A."/>
            <person name="Del Rio T.G."/>
            <person name="Nolan M."/>
            <person name="Tice H."/>
            <person name="Cheng J.F."/>
            <person name="Pitluck S."/>
            <person name="Liolios K."/>
            <person name="Pagani I."/>
            <person name="Ivanova N."/>
            <person name="Mavromatis K."/>
            <person name="Pati A."/>
            <person name="Tapia R."/>
            <person name="Han C."/>
            <person name="Goodwin L."/>
            <person name="Chen A."/>
            <person name="Palaniappan K."/>
            <person name="Land M."/>
            <person name="Hauser L."/>
            <person name="Chang Y.J."/>
            <person name="Jeffries C.D."/>
            <person name="Rohde M."/>
            <person name="Goker M."/>
            <person name="Tindall B.J."/>
            <person name="Detter J.C."/>
            <person name="Woyke T."/>
            <person name="Bristow J."/>
            <person name="Eisen J.A."/>
            <person name="Markowitz V."/>
            <person name="Hugenholtz P."/>
            <person name="Klenk H.P."/>
            <person name="Kyrpides N.C."/>
        </authorList>
    </citation>
    <scope>NUCLEOTIDE SEQUENCE [LARGE SCALE GENOMIC DNA]</scope>
    <source>
        <strain evidence="14">DSM 17132 / JCM 16389 / KACC 11308 / NBRC 106382 / 4M15</strain>
    </source>
</reference>
<dbReference type="PROSITE" id="PS50885">
    <property type="entry name" value="HAMP"/>
    <property type="match status" value="1"/>
</dbReference>
<evidence type="ECO:0000256" key="9">
    <source>
        <dbReference type="ARBA" id="ARBA00023012"/>
    </source>
</evidence>
<dbReference type="GO" id="GO:0000155">
    <property type="term" value="F:phosphorelay sensor kinase activity"/>
    <property type="evidence" value="ECO:0007669"/>
    <property type="project" value="InterPro"/>
</dbReference>
<accession>E4RYU3</accession>
<dbReference type="GO" id="GO:0005886">
    <property type="term" value="C:plasma membrane"/>
    <property type="evidence" value="ECO:0007669"/>
    <property type="project" value="TreeGrafter"/>
</dbReference>
<dbReference type="InterPro" id="IPR003661">
    <property type="entry name" value="HisK_dim/P_dom"/>
</dbReference>
<evidence type="ECO:0000256" key="1">
    <source>
        <dbReference type="ARBA" id="ARBA00000085"/>
    </source>
</evidence>
<keyword evidence="8 10" id="KW-1133">Transmembrane helix</keyword>
<keyword evidence="14" id="KW-1185">Reference proteome</keyword>
<dbReference type="Pfam" id="PF02518">
    <property type="entry name" value="HATPase_c"/>
    <property type="match status" value="1"/>
</dbReference>
<evidence type="ECO:0000256" key="4">
    <source>
        <dbReference type="ARBA" id="ARBA00022553"/>
    </source>
</evidence>
<dbReference type="InterPro" id="IPR005467">
    <property type="entry name" value="His_kinase_dom"/>
</dbReference>
<dbReference type="SMART" id="SM00388">
    <property type="entry name" value="HisKA"/>
    <property type="match status" value="1"/>
</dbReference>
<protein>
    <recommendedName>
        <fullName evidence="3">histidine kinase</fullName>
        <ecNumber evidence="3">2.7.13.3</ecNumber>
    </recommendedName>
</protein>
<feature type="transmembrane region" description="Helical" evidence="10">
    <location>
        <begin position="162"/>
        <end position="182"/>
    </location>
</feature>
<feature type="transmembrane region" description="Helical" evidence="10">
    <location>
        <begin position="15"/>
        <end position="37"/>
    </location>
</feature>
<dbReference type="SUPFAM" id="SSF47384">
    <property type="entry name" value="Homodimeric domain of signal transducing histidine kinase"/>
    <property type="match status" value="1"/>
</dbReference>
<sequence>MLRKFLNSLNIRQRLTLQILLMVSVLFLLFCTSIYLFSRLYLNSRFYNGLQERAIVTASLRIAYSADQKALQDLVRNSDERMLTEEMTSIYDPQRDLFVFTTDILKESFHRSFINPQDTSKAVNNISRDKYKISVIKIKNYWVVISAKDVYEREALNNLRDILIILCLVALLFIAYISWFMADRALSPIASMARQLDAIFPGNLSKRLDYPNKQDEIGFIAKTINQLLQRVESSVNTQRMFIANVSHELKNPLTKIFTQIEIMEMKYKHQPEFYQQIMSLRSDTLMLNQLTNALLELASISSSDKELPLKKLRIDEILLAGVAEFKRWNPDCKVLLNLDEIPDDEELLIFPVNEEALKIVFKNLLDNACKFSLEQKAEVTLREGDGGLAIEIYNEGKPIPETEVSKILEPFFRSDATAKGKRGHGVGLAIVMQILLLLKIKLSIVPGSNGNSFILSFPKA</sequence>
<evidence type="ECO:0000256" key="5">
    <source>
        <dbReference type="ARBA" id="ARBA00022679"/>
    </source>
</evidence>
<keyword evidence="10" id="KW-0472">Membrane</keyword>
<dbReference type="OrthoDB" id="594725at2"/>
<dbReference type="SUPFAM" id="SSF55874">
    <property type="entry name" value="ATPase domain of HSP90 chaperone/DNA topoisomerase II/histidine kinase"/>
    <property type="match status" value="1"/>
</dbReference>
<dbReference type="PANTHER" id="PTHR45436:SF5">
    <property type="entry name" value="SENSOR HISTIDINE KINASE TRCS"/>
    <property type="match status" value="1"/>
</dbReference>
<evidence type="ECO:0000256" key="7">
    <source>
        <dbReference type="ARBA" id="ARBA00022777"/>
    </source>
</evidence>
<feature type="domain" description="HAMP" evidence="12">
    <location>
        <begin position="183"/>
        <end position="236"/>
    </location>
</feature>
<evidence type="ECO:0000256" key="6">
    <source>
        <dbReference type="ARBA" id="ARBA00022692"/>
    </source>
</evidence>
<evidence type="ECO:0000313" key="14">
    <source>
        <dbReference type="Proteomes" id="UP000007435"/>
    </source>
</evidence>
<keyword evidence="4" id="KW-0597">Phosphoprotein</keyword>
<dbReference type="Pfam" id="PF00672">
    <property type="entry name" value="HAMP"/>
    <property type="match status" value="1"/>
</dbReference>
<dbReference type="RefSeq" id="WP_013408389.1">
    <property type="nucleotide sequence ID" value="NC_014655.1"/>
</dbReference>
<comment type="subcellular location">
    <subcellularLocation>
        <location evidence="2">Membrane</location>
    </subcellularLocation>
</comment>
<dbReference type="InterPro" id="IPR003660">
    <property type="entry name" value="HAMP_dom"/>
</dbReference>
<dbReference type="Gene3D" id="1.10.287.130">
    <property type="match status" value="1"/>
</dbReference>
<dbReference type="InterPro" id="IPR050428">
    <property type="entry name" value="TCS_sensor_his_kinase"/>
</dbReference>
<evidence type="ECO:0000256" key="10">
    <source>
        <dbReference type="SAM" id="Phobius"/>
    </source>
</evidence>
<dbReference type="Proteomes" id="UP000007435">
    <property type="component" value="Chromosome"/>
</dbReference>
<name>E4RYU3_LEAB4</name>
<keyword evidence="9" id="KW-0902">Two-component regulatory system</keyword>
<dbReference type="EC" id="2.7.13.3" evidence="3"/>
<dbReference type="InterPro" id="IPR036890">
    <property type="entry name" value="HATPase_C_sf"/>
</dbReference>
<dbReference type="Pfam" id="PF00512">
    <property type="entry name" value="HisKA"/>
    <property type="match status" value="1"/>
</dbReference>
<dbReference type="InterPro" id="IPR036097">
    <property type="entry name" value="HisK_dim/P_sf"/>
</dbReference>
<keyword evidence="6 10" id="KW-0812">Transmembrane</keyword>
<dbReference type="HOGENOM" id="CLU_000445_89_6_10"/>
<comment type="catalytic activity">
    <reaction evidence="1">
        <text>ATP + protein L-histidine = ADP + protein N-phospho-L-histidine.</text>
        <dbReference type="EC" id="2.7.13.3"/>
    </reaction>
</comment>
<dbReference type="InterPro" id="IPR003594">
    <property type="entry name" value="HATPase_dom"/>
</dbReference>
<keyword evidence="5" id="KW-0808">Transferase</keyword>
<dbReference type="PANTHER" id="PTHR45436">
    <property type="entry name" value="SENSOR HISTIDINE KINASE YKOH"/>
    <property type="match status" value="1"/>
</dbReference>
<gene>
    <name evidence="13" type="ordered locus">Lbys_1632</name>
</gene>
<dbReference type="KEGG" id="lby:Lbys_1632"/>
<dbReference type="SMART" id="SM00304">
    <property type="entry name" value="HAMP"/>
    <property type="match status" value="1"/>
</dbReference>
<dbReference type="EMBL" id="CP002305">
    <property type="protein sequence ID" value="ADQ17340.1"/>
    <property type="molecule type" value="Genomic_DNA"/>
</dbReference>
<dbReference type="PROSITE" id="PS50109">
    <property type="entry name" value="HIS_KIN"/>
    <property type="match status" value="1"/>
</dbReference>
<evidence type="ECO:0000256" key="2">
    <source>
        <dbReference type="ARBA" id="ARBA00004370"/>
    </source>
</evidence>
<dbReference type="CDD" id="cd06225">
    <property type="entry name" value="HAMP"/>
    <property type="match status" value="1"/>
</dbReference>
<evidence type="ECO:0000259" key="12">
    <source>
        <dbReference type="PROSITE" id="PS50885"/>
    </source>
</evidence>
<feature type="domain" description="Histidine kinase" evidence="11">
    <location>
        <begin position="244"/>
        <end position="460"/>
    </location>
</feature>
<dbReference type="SUPFAM" id="SSF158472">
    <property type="entry name" value="HAMP domain-like"/>
    <property type="match status" value="1"/>
</dbReference>
<dbReference type="SMART" id="SM00387">
    <property type="entry name" value="HATPase_c"/>
    <property type="match status" value="1"/>
</dbReference>
<reference key="1">
    <citation type="submission" date="2010-11" db="EMBL/GenBank/DDBJ databases">
        <title>The complete genome of Leadbetterella byssophila DSM 17132.</title>
        <authorList>
            <consortium name="US DOE Joint Genome Institute (JGI-PGF)"/>
            <person name="Lucas S."/>
            <person name="Copeland A."/>
            <person name="Lapidus A."/>
            <person name="Glavina del Rio T."/>
            <person name="Dalin E."/>
            <person name="Tice H."/>
            <person name="Bruce D."/>
            <person name="Goodwin L."/>
            <person name="Pitluck S."/>
            <person name="Kyrpides N."/>
            <person name="Mavromatis K."/>
            <person name="Ivanova N."/>
            <person name="Teshima H."/>
            <person name="Brettin T."/>
            <person name="Detter J.C."/>
            <person name="Han C."/>
            <person name="Tapia R."/>
            <person name="Land M."/>
            <person name="Hauser L."/>
            <person name="Markowitz V."/>
            <person name="Cheng J.-F."/>
            <person name="Hugenholtz P."/>
            <person name="Woyke T."/>
            <person name="Wu D."/>
            <person name="Tindall B."/>
            <person name="Pomrenke H.G."/>
            <person name="Brambilla E."/>
            <person name="Klenk H.-P."/>
            <person name="Eisen J.A."/>
        </authorList>
    </citation>
    <scope>NUCLEOTIDE SEQUENCE [LARGE SCALE GENOMIC DNA]</scope>
    <source>
        <strain>DSM 17132</strain>
    </source>
</reference>
<evidence type="ECO:0000259" key="11">
    <source>
        <dbReference type="PROSITE" id="PS50109"/>
    </source>
</evidence>
<dbReference type="Gene3D" id="3.30.565.10">
    <property type="entry name" value="Histidine kinase-like ATPase, C-terminal domain"/>
    <property type="match status" value="1"/>
</dbReference>
<dbReference type="STRING" id="649349.Lbys_1632"/>
<dbReference type="Gene3D" id="6.10.340.10">
    <property type="match status" value="1"/>
</dbReference>
<dbReference type="CDD" id="cd00082">
    <property type="entry name" value="HisKA"/>
    <property type="match status" value="1"/>
</dbReference>
<dbReference type="eggNOG" id="COG2205">
    <property type="taxonomic scope" value="Bacteria"/>
</dbReference>
<organism evidence="13 14">
    <name type="scientific">Leadbetterella byssophila (strain DSM 17132 / JCM 16389 / KACC 11308 / NBRC 106382 / 4M15)</name>
    <dbReference type="NCBI Taxonomy" id="649349"/>
    <lineage>
        <taxon>Bacteria</taxon>
        <taxon>Pseudomonadati</taxon>
        <taxon>Bacteroidota</taxon>
        <taxon>Cytophagia</taxon>
        <taxon>Cytophagales</taxon>
        <taxon>Leadbetterellaceae</taxon>
        <taxon>Leadbetterella</taxon>
    </lineage>
</organism>
<dbReference type="AlphaFoldDB" id="E4RYU3"/>
<evidence type="ECO:0000256" key="8">
    <source>
        <dbReference type="ARBA" id="ARBA00022989"/>
    </source>
</evidence>
<evidence type="ECO:0000313" key="13">
    <source>
        <dbReference type="EMBL" id="ADQ17340.1"/>
    </source>
</evidence>
<keyword evidence="7 13" id="KW-0418">Kinase</keyword>
<proteinExistence type="predicted"/>